<evidence type="ECO:0000256" key="2">
    <source>
        <dbReference type="ARBA" id="ARBA00022516"/>
    </source>
</evidence>
<evidence type="ECO:0000256" key="10">
    <source>
        <dbReference type="RuleBase" id="RU361115"/>
    </source>
</evidence>
<keyword evidence="6 10" id="KW-1133">Transmembrane helix</keyword>
<sequence>MLLFGYLDKMFGLINNGHNILNGIAHPNVTKYFLFSAGPIEFTMIMLLWLLFVTKLGPKFMKHKKPMELRTLMILYNFMLVVINVYFTYISIKWLEFGRKSLDPKLTELNRWVENHDDFLHHKIIYFYTKLFDLLDTVIFVLRKKSNQVSFLHVYHHFMVPVMGYLTIVYCPQTVVVEVFCFLNSIIHTIMYSYYLLSAFGPKIQPYLWWKRYITRLQIIQFIGFVIYVLYSVIFKDLSDYPKMIMYIVPIQPFFFFYMFFMFYIKSYDNKSKSI</sequence>
<keyword evidence="9 10" id="KW-0275">Fatty acid biosynthesis</keyword>
<feature type="transmembrane region" description="Helical" evidence="10">
    <location>
        <begin position="247"/>
        <end position="265"/>
    </location>
</feature>
<dbReference type="InterPro" id="IPR002076">
    <property type="entry name" value="ELO_fam"/>
</dbReference>
<accession>A0A7R9KRP0</accession>
<feature type="transmembrane region" description="Helical" evidence="10">
    <location>
        <begin position="154"/>
        <end position="170"/>
    </location>
</feature>
<feature type="transmembrane region" description="Helical" evidence="10">
    <location>
        <begin position="74"/>
        <end position="92"/>
    </location>
</feature>
<evidence type="ECO:0000313" key="11">
    <source>
        <dbReference type="EMBL" id="CAD7626775.1"/>
    </source>
</evidence>
<dbReference type="EMBL" id="OC858727">
    <property type="protein sequence ID" value="CAD7626775.1"/>
    <property type="molecule type" value="Genomic_DNA"/>
</dbReference>
<dbReference type="AlphaFoldDB" id="A0A7R9KRP0"/>
<dbReference type="InterPro" id="IPR030457">
    <property type="entry name" value="ELO_CS"/>
</dbReference>
<keyword evidence="5 10" id="KW-0276">Fatty acid metabolism</keyword>
<comment type="subcellular location">
    <subcellularLocation>
        <location evidence="1">Membrane</location>
        <topology evidence="1">Multi-pass membrane protein</topology>
    </subcellularLocation>
</comment>
<dbReference type="GO" id="GO:0034625">
    <property type="term" value="P:fatty acid elongation, monounsaturated fatty acid"/>
    <property type="evidence" value="ECO:0007669"/>
    <property type="project" value="TreeGrafter"/>
</dbReference>
<protein>
    <recommendedName>
        <fullName evidence="10">Elongation of very long chain fatty acids protein</fullName>
        <ecNumber evidence="10">2.3.1.199</ecNumber>
    </recommendedName>
    <alternativeName>
        <fullName evidence="10">Very-long-chain 3-oxoacyl-CoA synthase</fullName>
    </alternativeName>
</protein>
<dbReference type="GO" id="GO:0005789">
    <property type="term" value="C:endoplasmic reticulum membrane"/>
    <property type="evidence" value="ECO:0007669"/>
    <property type="project" value="TreeGrafter"/>
</dbReference>
<keyword evidence="8 10" id="KW-0472">Membrane</keyword>
<evidence type="ECO:0000256" key="8">
    <source>
        <dbReference type="ARBA" id="ARBA00023136"/>
    </source>
</evidence>
<keyword evidence="2 10" id="KW-0444">Lipid biosynthesis</keyword>
<evidence type="ECO:0000256" key="4">
    <source>
        <dbReference type="ARBA" id="ARBA00022692"/>
    </source>
</evidence>
<dbReference type="PANTHER" id="PTHR11157:SF116">
    <property type="entry name" value="ELONGATION OF VERY LONG CHAIN FATTY ACIDS PROTEIN-RELATED"/>
    <property type="match status" value="1"/>
</dbReference>
<evidence type="ECO:0000256" key="9">
    <source>
        <dbReference type="ARBA" id="ARBA00023160"/>
    </source>
</evidence>
<comment type="similarity">
    <text evidence="10">Belongs to the ELO family.</text>
</comment>
<evidence type="ECO:0000256" key="1">
    <source>
        <dbReference type="ARBA" id="ARBA00004141"/>
    </source>
</evidence>
<evidence type="ECO:0000256" key="7">
    <source>
        <dbReference type="ARBA" id="ARBA00023098"/>
    </source>
</evidence>
<comment type="catalytic activity">
    <reaction evidence="10">
        <text>a very-long-chain acyl-CoA + malonyl-CoA + H(+) = a very-long-chain 3-oxoacyl-CoA + CO2 + CoA</text>
        <dbReference type="Rhea" id="RHEA:32727"/>
        <dbReference type="ChEBI" id="CHEBI:15378"/>
        <dbReference type="ChEBI" id="CHEBI:16526"/>
        <dbReference type="ChEBI" id="CHEBI:57287"/>
        <dbReference type="ChEBI" id="CHEBI:57384"/>
        <dbReference type="ChEBI" id="CHEBI:90725"/>
        <dbReference type="ChEBI" id="CHEBI:90736"/>
        <dbReference type="EC" id="2.3.1.199"/>
    </reaction>
</comment>
<dbReference type="Pfam" id="PF01151">
    <property type="entry name" value="ELO"/>
    <property type="match status" value="1"/>
</dbReference>
<dbReference type="GO" id="GO:0019367">
    <property type="term" value="P:fatty acid elongation, saturated fatty acid"/>
    <property type="evidence" value="ECO:0007669"/>
    <property type="project" value="TreeGrafter"/>
</dbReference>
<keyword evidence="12" id="KW-1185">Reference proteome</keyword>
<organism evidence="11">
    <name type="scientific">Medioppia subpectinata</name>
    <dbReference type="NCBI Taxonomy" id="1979941"/>
    <lineage>
        <taxon>Eukaryota</taxon>
        <taxon>Metazoa</taxon>
        <taxon>Ecdysozoa</taxon>
        <taxon>Arthropoda</taxon>
        <taxon>Chelicerata</taxon>
        <taxon>Arachnida</taxon>
        <taxon>Acari</taxon>
        <taxon>Acariformes</taxon>
        <taxon>Sarcoptiformes</taxon>
        <taxon>Oribatida</taxon>
        <taxon>Brachypylina</taxon>
        <taxon>Oppioidea</taxon>
        <taxon>Oppiidae</taxon>
        <taxon>Medioppia</taxon>
    </lineage>
</organism>
<proteinExistence type="inferred from homology"/>
<feature type="transmembrane region" description="Helical" evidence="10">
    <location>
        <begin position="32"/>
        <end position="53"/>
    </location>
</feature>
<dbReference type="GO" id="GO:0030148">
    <property type="term" value="P:sphingolipid biosynthetic process"/>
    <property type="evidence" value="ECO:0007669"/>
    <property type="project" value="TreeGrafter"/>
</dbReference>
<evidence type="ECO:0000256" key="5">
    <source>
        <dbReference type="ARBA" id="ARBA00022832"/>
    </source>
</evidence>
<feature type="transmembrane region" description="Helical" evidence="10">
    <location>
        <begin position="176"/>
        <end position="197"/>
    </location>
</feature>
<dbReference type="EC" id="2.3.1.199" evidence="10"/>
<reference evidence="11" key="1">
    <citation type="submission" date="2020-11" db="EMBL/GenBank/DDBJ databases">
        <authorList>
            <person name="Tran Van P."/>
        </authorList>
    </citation>
    <scope>NUCLEOTIDE SEQUENCE</scope>
</reference>
<dbReference type="Proteomes" id="UP000759131">
    <property type="component" value="Unassembled WGS sequence"/>
</dbReference>
<dbReference type="PROSITE" id="PS01188">
    <property type="entry name" value="ELO"/>
    <property type="match status" value="1"/>
</dbReference>
<keyword evidence="4 10" id="KW-0812">Transmembrane</keyword>
<keyword evidence="3 10" id="KW-0808">Transferase</keyword>
<dbReference type="GO" id="GO:0042761">
    <property type="term" value="P:very long-chain fatty acid biosynthetic process"/>
    <property type="evidence" value="ECO:0007669"/>
    <property type="project" value="TreeGrafter"/>
</dbReference>
<dbReference type="OrthoDB" id="434092at2759"/>
<dbReference type="GO" id="GO:0009922">
    <property type="term" value="F:fatty acid elongase activity"/>
    <property type="evidence" value="ECO:0007669"/>
    <property type="project" value="UniProtKB-EC"/>
</dbReference>
<evidence type="ECO:0000313" key="12">
    <source>
        <dbReference type="Proteomes" id="UP000759131"/>
    </source>
</evidence>
<dbReference type="EMBL" id="CAJPIZ010004152">
    <property type="protein sequence ID" value="CAG2107205.1"/>
    <property type="molecule type" value="Genomic_DNA"/>
</dbReference>
<keyword evidence="7 10" id="KW-0443">Lipid metabolism</keyword>
<dbReference type="PANTHER" id="PTHR11157">
    <property type="entry name" value="FATTY ACID ACYL TRANSFERASE-RELATED"/>
    <property type="match status" value="1"/>
</dbReference>
<gene>
    <name evidence="11" type="ORF">OSB1V03_LOCUS7207</name>
</gene>
<dbReference type="GO" id="GO:0034626">
    <property type="term" value="P:fatty acid elongation, polyunsaturated fatty acid"/>
    <property type="evidence" value="ECO:0007669"/>
    <property type="project" value="TreeGrafter"/>
</dbReference>
<feature type="transmembrane region" description="Helical" evidence="10">
    <location>
        <begin position="217"/>
        <end position="235"/>
    </location>
</feature>
<evidence type="ECO:0000256" key="3">
    <source>
        <dbReference type="ARBA" id="ARBA00022679"/>
    </source>
</evidence>
<feature type="transmembrane region" description="Helical" evidence="10">
    <location>
        <begin position="124"/>
        <end position="142"/>
    </location>
</feature>
<name>A0A7R9KRP0_9ACAR</name>
<evidence type="ECO:0000256" key="6">
    <source>
        <dbReference type="ARBA" id="ARBA00022989"/>
    </source>
</evidence>